<evidence type="ECO:0000313" key="2">
    <source>
        <dbReference type="Proteomes" id="UP000634136"/>
    </source>
</evidence>
<reference evidence="1" key="1">
    <citation type="submission" date="2020-09" db="EMBL/GenBank/DDBJ databases">
        <title>Genome-Enabled Discovery of Anthraquinone Biosynthesis in Senna tora.</title>
        <authorList>
            <person name="Kang S.-H."/>
            <person name="Pandey R.P."/>
            <person name="Lee C.-M."/>
            <person name="Sim J.-S."/>
            <person name="Jeong J.-T."/>
            <person name="Choi B.-S."/>
            <person name="Jung M."/>
            <person name="Ginzburg D."/>
            <person name="Zhao K."/>
            <person name="Won S.Y."/>
            <person name="Oh T.-J."/>
            <person name="Yu Y."/>
            <person name="Kim N.-H."/>
            <person name="Lee O.R."/>
            <person name="Lee T.-H."/>
            <person name="Bashyal P."/>
            <person name="Kim T.-S."/>
            <person name="Lee W.-H."/>
            <person name="Kawkins C."/>
            <person name="Kim C.-K."/>
            <person name="Kim J.S."/>
            <person name="Ahn B.O."/>
            <person name="Rhee S.Y."/>
            <person name="Sohng J.K."/>
        </authorList>
    </citation>
    <scope>NUCLEOTIDE SEQUENCE</scope>
    <source>
        <tissue evidence="1">Leaf</tissue>
    </source>
</reference>
<comment type="caution">
    <text evidence="1">The sequence shown here is derived from an EMBL/GenBank/DDBJ whole genome shotgun (WGS) entry which is preliminary data.</text>
</comment>
<dbReference type="EMBL" id="JAAIUW010000004">
    <property type="protein sequence ID" value="KAF7833911.1"/>
    <property type="molecule type" value="Genomic_DNA"/>
</dbReference>
<dbReference type="AlphaFoldDB" id="A0A835C979"/>
<gene>
    <name evidence="1" type="ORF">G2W53_008770</name>
</gene>
<keyword evidence="2" id="KW-1185">Reference proteome</keyword>
<accession>A0A835C979</accession>
<evidence type="ECO:0000313" key="1">
    <source>
        <dbReference type="EMBL" id="KAF7833911.1"/>
    </source>
</evidence>
<organism evidence="1 2">
    <name type="scientific">Senna tora</name>
    <dbReference type="NCBI Taxonomy" id="362788"/>
    <lineage>
        <taxon>Eukaryota</taxon>
        <taxon>Viridiplantae</taxon>
        <taxon>Streptophyta</taxon>
        <taxon>Embryophyta</taxon>
        <taxon>Tracheophyta</taxon>
        <taxon>Spermatophyta</taxon>
        <taxon>Magnoliopsida</taxon>
        <taxon>eudicotyledons</taxon>
        <taxon>Gunneridae</taxon>
        <taxon>Pentapetalae</taxon>
        <taxon>rosids</taxon>
        <taxon>fabids</taxon>
        <taxon>Fabales</taxon>
        <taxon>Fabaceae</taxon>
        <taxon>Caesalpinioideae</taxon>
        <taxon>Cassia clade</taxon>
        <taxon>Senna</taxon>
    </lineage>
</organism>
<dbReference type="Proteomes" id="UP000634136">
    <property type="component" value="Unassembled WGS sequence"/>
</dbReference>
<name>A0A835C979_9FABA</name>
<protein>
    <submittedName>
        <fullName evidence="1">Uncharacterized protein</fullName>
    </submittedName>
</protein>
<proteinExistence type="predicted"/>
<sequence length="66" mass="7925">MGDLFNKNEHDDELVPFKIWGTDYYVPIDECLAIHGVEFRPKKNFYYKVSARELSNKKLVSLLFRW</sequence>